<evidence type="ECO:0000259" key="3">
    <source>
        <dbReference type="Pfam" id="PF13933"/>
    </source>
</evidence>
<dbReference type="AlphaFoldDB" id="A0A4S2MWK7"/>
<dbReference type="GO" id="GO:0009986">
    <property type="term" value="C:cell surface"/>
    <property type="evidence" value="ECO:0007669"/>
    <property type="project" value="TreeGrafter"/>
</dbReference>
<proteinExistence type="predicted"/>
<evidence type="ECO:0000256" key="2">
    <source>
        <dbReference type="SAM" id="SignalP"/>
    </source>
</evidence>
<feature type="region of interest" description="Disordered" evidence="1">
    <location>
        <begin position="250"/>
        <end position="290"/>
    </location>
</feature>
<evidence type="ECO:0000313" key="5">
    <source>
        <dbReference type="Proteomes" id="UP000298138"/>
    </source>
</evidence>
<feature type="domain" description="Putative peptidase" evidence="3">
    <location>
        <begin position="47"/>
        <end position="249"/>
    </location>
</feature>
<dbReference type="PANTHER" id="PTHR39399:SF1">
    <property type="entry name" value="PROTEIN ZPS1"/>
    <property type="match status" value="1"/>
</dbReference>
<reference evidence="4 5" key="1">
    <citation type="submission" date="2019-04" db="EMBL/GenBank/DDBJ databases">
        <title>Comparative genomics and transcriptomics to analyze fruiting body development in filamentous ascomycetes.</title>
        <authorList>
            <consortium name="DOE Joint Genome Institute"/>
            <person name="Lutkenhaus R."/>
            <person name="Traeger S."/>
            <person name="Breuer J."/>
            <person name="Kuo A."/>
            <person name="Lipzen A."/>
            <person name="Pangilinan J."/>
            <person name="Dilworth D."/>
            <person name="Sandor L."/>
            <person name="Poggeler S."/>
            <person name="Barry K."/>
            <person name="Grigoriev I.V."/>
            <person name="Nowrousian M."/>
        </authorList>
    </citation>
    <scope>NUCLEOTIDE SEQUENCE [LARGE SCALE GENOMIC DNA]</scope>
    <source>
        <strain evidence="4 5">CBS 389.68</strain>
    </source>
</reference>
<feature type="compositionally biased region" description="Basic and acidic residues" evidence="1">
    <location>
        <begin position="256"/>
        <end position="290"/>
    </location>
</feature>
<dbReference type="InParanoid" id="A0A4S2MWK7"/>
<protein>
    <submittedName>
        <fullName evidence="4">Zincin</fullName>
    </submittedName>
</protein>
<dbReference type="FunCoup" id="A0A4S2MWK7">
    <property type="interactions" value="12"/>
</dbReference>
<dbReference type="GO" id="GO:0008237">
    <property type="term" value="F:metallopeptidase activity"/>
    <property type="evidence" value="ECO:0007669"/>
    <property type="project" value="InterPro"/>
</dbReference>
<dbReference type="GO" id="GO:0009277">
    <property type="term" value="C:fungal-type cell wall"/>
    <property type="evidence" value="ECO:0007669"/>
    <property type="project" value="TreeGrafter"/>
</dbReference>
<dbReference type="OrthoDB" id="4689212at2759"/>
<gene>
    <name evidence="4" type="ORF">EX30DRAFT_45325</name>
</gene>
<dbReference type="GO" id="GO:0005178">
    <property type="term" value="F:integrin binding"/>
    <property type="evidence" value="ECO:0007669"/>
    <property type="project" value="TreeGrafter"/>
</dbReference>
<dbReference type="STRING" id="341454.A0A4S2MWK7"/>
<dbReference type="GO" id="GO:0008270">
    <property type="term" value="F:zinc ion binding"/>
    <property type="evidence" value="ECO:0007669"/>
    <property type="project" value="TreeGrafter"/>
</dbReference>
<evidence type="ECO:0000313" key="4">
    <source>
        <dbReference type="EMBL" id="TGZ80944.1"/>
    </source>
</evidence>
<feature type="signal peptide" evidence="2">
    <location>
        <begin position="1"/>
        <end position="18"/>
    </location>
</feature>
<accession>A0A4S2MWK7</accession>
<keyword evidence="5" id="KW-1185">Reference proteome</keyword>
<dbReference type="CDD" id="cd11307">
    <property type="entry name" value="M35_Asp_f2_like"/>
    <property type="match status" value="1"/>
</dbReference>
<dbReference type="Pfam" id="PF13933">
    <property type="entry name" value="HRXXH"/>
    <property type="match status" value="1"/>
</dbReference>
<dbReference type="InterPro" id="IPR024079">
    <property type="entry name" value="MetalloPept_cat_dom_sf"/>
</dbReference>
<keyword evidence="2" id="KW-0732">Signal</keyword>
<dbReference type="GO" id="GO:0005576">
    <property type="term" value="C:extracellular region"/>
    <property type="evidence" value="ECO:0007669"/>
    <property type="project" value="TreeGrafter"/>
</dbReference>
<dbReference type="Proteomes" id="UP000298138">
    <property type="component" value="Unassembled WGS sequence"/>
</dbReference>
<sequence>MSLLTGFVSLLLSTSVWAAPTSGRNHGLEKAGLVQGTHDEVPVIGALNGIEIHDSCNSSQVHQLTAGFADAHELALNARDHLLNKGRDDPIYRRYFGDASSAEVIGWYDRILYANKTGVIFRCDDPDGQCAHEKTWAGHYRGSNATSETVICDNSYLKRQRLEQMCTQGYNVSGGNTNLFWASDLMHRLFHIPAVTEEAVGHYADEFDTSIELAKKNATVAVRNSDSLQYFALEVYAFDVAVPGEGCLGLEEEEKEEPKTEEPKKEELEKGDGKDGKECHFHADGSEHCT</sequence>
<feature type="chain" id="PRO_5020628046" evidence="2">
    <location>
        <begin position="19"/>
        <end position="290"/>
    </location>
</feature>
<evidence type="ECO:0000256" key="1">
    <source>
        <dbReference type="SAM" id="MobiDB-lite"/>
    </source>
</evidence>
<dbReference type="InterPro" id="IPR029482">
    <property type="entry name" value="HRXXH"/>
</dbReference>
<dbReference type="SUPFAM" id="SSF55486">
    <property type="entry name" value="Metalloproteases ('zincins'), catalytic domain"/>
    <property type="match status" value="1"/>
</dbReference>
<dbReference type="InterPro" id="IPR039124">
    <property type="entry name" value="PRA1-like"/>
</dbReference>
<name>A0A4S2MWK7_9PEZI</name>
<dbReference type="EMBL" id="ML220122">
    <property type="protein sequence ID" value="TGZ80944.1"/>
    <property type="molecule type" value="Genomic_DNA"/>
</dbReference>
<dbReference type="PANTHER" id="PTHR39399">
    <property type="entry name" value="PROTEIN ZPS1"/>
    <property type="match status" value="1"/>
</dbReference>
<dbReference type="Gene3D" id="3.40.390.10">
    <property type="entry name" value="Collagenase (Catalytic Domain)"/>
    <property type="match status" value="1"/>
</dbReference>
<organism evidence="4 5">
    <name type="scientific">Ascodesmis nigricans</name>
    <dbReference type="NCBI Taxonomy" id="341454"/>
    <lineage>
        <taxon>Eukaryota</taxon>
        <taxon>Fungi</taxon>
        <taxon>Dikarya</taxon>
        <taxon>Ascomycota</taxon>
        <taxon>Pezizomycotina</taxon>
        <taxon>Pezizomycetes</taxon>
        <taxon>Pezizales</taxon>
        <taxon>Ascodesmidaceae</taxon>
        <taxon>Ascodesmis</taxon>
    </lineage>
</organism>